<dbReference type="Proteomes" id="UP000070252">
    <property type="component" value="Unassembled WGS sequence"/>
</dbReference>
<sequence>MFKFTMENQLKQFIIDNFNTYFDFGLITTEYSVRGGRIDILGEDDETIYIIEIKRDFVTSDTIVQLQRYLDTYKSDKKLIGIAVAPKIDNSVDLTNVPENIWVNILPDVEYVPNPDSKVKVSVTLDLDVAAYISELAEKDDRSVSSMINVILRNHMKDSKED</sequence>
<evidence type="ECO:0000259" key="2">
    <source>
        <dbReference type="Pfam" id="PF01939"/>
    </source>
</evidence>
<reference evidence="3 4" key="1">
    <citation type="submission" date="2015-08" db="EMBL/GenBank/DDBJ databases">
        <title>Genome of Paenibacillus jilunlii.</title>
        <authorList>
            <person name="Sant'Anna F.H."/>
            <person name="Ambrosini A."/>
            <person name="Souza R."/>
            <person name="Bach E."/>
            <person name="Fernandes G."/>
            <person name="Balsanelli E."/>
            <person name="Baura V.A."/>
            <person name="Pedrosa F.O."/>
            <person name="Souza E.M."/>
            <person name="Passaglia L."/>
        </authorList>
    </citation>
    <scope>NUCLEOTIDE SEQUENCE [LARGE SCALE GENOMIC DNA]</scope>
    <source>
        <strain evidence="3 4">DSM 23019</strain>
    </source>
</reference>
<proteinExistence type="predicted"/>
<dbReference type="InterPro" id="IPR002793">
    <property type="entry name" value="Endonuclease_NucS"/>
</dbReference>
<dbReference type="PANTHER" id="PTHR38814">
    <property type="entry name" value="ENDONUCLEASE NUCS"/>
    <property type="match status" value="1"/>
</dbReference>
<organism evidence="3 4">
    <name type="scientific">Paenibacillus jilunlii</name>
    <dbReference type="NCBI Taxonomy" id="682956"/>
    <lineage>
        <taxon>Bacteria</taxon>
        <taxon>Bacillati</taxon>
        <taxon>Bacillota</taxon>
        <taxon>Bacilli</taxon>
        <taxon>Bacillales</taxon>
        <taxon>Paenibacillaceae</taxon>
        <taxon>Paenibacillus</taxon>
    </lineage>
</organism>
<accession>A0ABR5T0Y3</accession>
<dbReference type="Gene3D" id="3.40.1350.10">
    <property type="match status" value="1"/>
</dbReference>
<evidence type="ECO:0000256" key="1">
    <source>
        <dbReference type="ARBA" id="ARBA00023125"/>
    </source>
</evidence>
<dbReference type="RefSeq" id="WP_062519470.1">
    <property type="nucleotide sequence ID" value="NZ_CP048429.1"/>
</dbReference>
<keyword evidence="4" id="KW-1185">Reference proteome</keyword>
<dbReference type="InterPro" id="IPR011856">
    <property type="entry name" value="tRNA_endonuc-like_dom_sf"/>
</dbReference>
<evidence type="ECO:0000313" key="4">
    <source>
        <dbReference type="Proteomes" id="UP000070252"/>
    </source>
</evidence>
<dbReference type="Pfam" id="PF01939">
    <property type="entry name" value="NucS_C"/>
    <property type="match status" value="1"/>
</dbReference>
<dbReference type="EMBL" id="LIPY01000082">
    <property type="protein sequence ID" value="KWX79946.1"/>
    <property type="molecule type" value="Genomic_DNA"/>
</dbReference>
<feature type="domain" description="Endonuclease NucS C-terminal" evidence="2">
    <location>
        <begin position="7"/>
        <end position="93"/>
    </location>
</feature>
<comment type="caution">
    <text evidence="3">The sequence shown here is derived from an EMBL/GenBank/DDBJ whole genome shotgun (WGS) entry which is preliminary data.</text>
</comment>
<protein>
    <recommendedName>
        <fullName evidence="2">Endonuclease NucS C-terminal domain-containing protein</fullName>
    </recommendedName>
</protein>
<evidence type="ECO:0000313" key="3">
    <source>
        <dbReference type="EMBL" id="KWX79946.1"/>
    </source>
</evidence>
<name>A0ABR5T0Y3_9BACL</name>
<dbReference type="PANTHER" id="PTHR38814:SF1">
    <property type="entry name" value="ENDONUCLEASE NUCS"/>
    <property type="match status" value="1"/>
</dbReference>
<dbReference type="InterPro" id="IPR048301">
    <property type="entry name" value="NucS_C"/>
</dbReference>
<gene>
    <name evidence="3" type="ORF">AML91_01900</name>
</gene>
<keyword evidence="1" id="KW-0238">DNA-binding</keyword>